<comment type="caution">
    <text evidence="2">The sequence shown here is derived from an EMBL/GenBank/DDBJ whole genome shotgun (WGS) entry which is preliminary data.</text>
</comment>
<dbReference type="InterPro" id="IPR011993">
    <property type="entry name" value="PH-like_dom_sf"/>
</dbReference>
<dbReference type="AlphaFoldDB" id="A0A086J917"/>
<feature type="compositionally biased region" description="Acidic residues" evidence="1">
    <location>
        <begin position="197"/>
        <end position="235"/>
    </location>
</feature>
<evidence type="ECO:0000313" key="3">
    <source>
        <dbReference type="Proteomes" id="UP000028828"/>
    </source>
</evidence>
<evidence type="ECO:0000256" key="1">
    <source>
        <dbReference type="SAM" id="MobiDB-lite"/>
    </source>
</evidence>
<evidence type="ECO:0000313" key="2">
    <source>
        <dbReference type="EMBL" id="KFG28635.1"/>
    </source>
</evidence>
<feature type="region of interest" description="Disordered" evidence="1">
    <location>
        <begin position="194"/>
        <end position="238"/>
    </location>
</feature>
<sequence length="394" mass="44137">MVSTGQRPCNRLRALQAASEGRRKSSRGQGELLRVLRQQRVFVDERAIHFVSEGRGGPRADARNSVFKLQNTSAEQTATEQVQSLREKFSVVHDEGAESGDEGWGSQYANVPEALKTERGKSILAEQNRDQLLDAIENIEAEAGQLPEDTVTREEIDEAAALNQVIQRYSVTPDALSPQQLEALAKFAEYSHSEMAQEGDYENDEDNAGYEGYDADEGNDGEGDEDDDDDDDEDFSPQQLNKLNDMQREFLANNMVQWMESMEAAYTHGVILMKINCLGVAFIRNVTIKDCLLTIAQPTNWLQTSISPRRVALTSIESVALGRNSREFEAMEQRIYDGQLDETLPSPKLCSVVHLPADRTLSLVFVDEEHRNGFVFFLRVMVKRAKQAEQVGAK</sequence>
<name>A0A086J917_TOXGO</name>
<accession>A0A086J917</accession>
<dbReference type="Gene3D" id="2.30.29.30">
    <property type="entry name" value="Pleckstrin-homology domain (PH domain)/Phosphotyrosine-binding domain (PTB)"/>
    <property type="match status" value="1"/>
</dbReference>
<dbReference type="VEuPathDB" id="ToxoDB:TGP89_311890"/>
<dbReference type="OrthoDB" id="338280at2759"/>
<dbReference type="EMBL" id="AEYI02002325">
    <property type="protein sequence ID" value="KFG28635.1"/>
    <property type="molecule type" value="Genomic_DNA"/>
</dbReference>
<gene>
    <name evidence="2" type="ORF">TGP89_311890</name>
</gene>
<reference evidence="2 3" key="1">
    <citation type="submission" date="2014-03" db="EMBL/GenBank/DDBJ databases">
        <authorList>
            <person name="Sibley D."/>
            <person name="Venepally P."/>
            <person name="Karamycheva S."/>
            <person name="Hadjithomas M."/>
            <person name="Khan A."/>
            <person name="Brunk B."/>
            <person name="Roos D."/>
            <person name="Caler E."/>
            <person name="Lorenzi H."/>
        </authorList>
    </citation>
    <scope>NUCLEOTIDE SEQUENCE [LARGE SCALE GENOMIC DNA]</scope>
    <source>
        <strain evidence="3">p89</strain>
    </source>
</reference>
<organism evidence="2 3">
    <name type="scientific">Toxoplasma gondii p89</name>
    <dbReference type="NCBI Taxonomy" id="943119"/>
    <lineage>
        <taxon>Eukaryota</taxon>
        <taxon>Sar</taxon>
        <taxon>Alveolata</taxon>
        <taxon>Apicomplexa</taxon>
        <taxon>Conoidasida</taxon>
        <taxon>Coccidia</taxon>
        <taxon>Eucoccidiorida</taxon>
        <taxon>Eimeriorina</taxon>
        <taxon>Sarcocystidae</taxon>
        <taxon>Toxoplasma</taxon>
    </lineage>
</organism>
<dbReference type="Proteomes" id="UP000028828">
    <property type="component" value="Unassembled WGS sequence"/>
</dbReference>
<proteinExistence type="predicted"/>
<protein>
    <submittedName>
        <fullName evidence="2">Uncharacterized protein</fullName>
    </submittedName>
</protein>